<evidence type="ECO:0000313" key="4">
    <source>
        <dbReference type="EMBL" id="MBL4917474.1"/>
    </source>
</evidence>
<dbReference type="GO" id="GO:0016491">
    <property type="term" value="F:oxidoreductase activity"/>
    <property type="evidence" value="ECO:0007669"/>
    <property type="project" value="UniProtKB-KW"/>
</dbReference>
<dbReference type="AlphaFoldDB" id="A0A8K0VD09"/>
<keyword evidence="5" id="KW-1185">Reference proteome</keyword>
<keyword evidence="2" id="KW-0560">Oxidoreductase</keyword>
<keyword evidence="1" id="KW-0500">Molybdenum</keyword>
<dbReference type="InterPro" id="IPR000674">
    <property type="entry name" value="Ald_Oxase/Xan_DH_a/b"/>
</dbReference>
<dbReference type="Gene3D" id="3.30.365.10">
    <property type="entry name" value="Aldehyde oxidase/xanthine dehydrogenase, molybdopterin binding domain"/>
    <property type="match status" value="4"/>
</dbReference>
<evidence type="ECO:0000313" key="5">
    <source>
        <dbReference type="Proteomes" id="UP000648908"/>
    </source>
</evidence>
<evidence type="ECO:0000256" key="2">
    <source>
        <dbReference type="ARBA" id="ARBA00023002"/>
    </source>
</evidence>
<dbReference type="SUPFAM" id="SSF54665">
    <property type="entry name" value="CO dehydrogenase molybdoprotein N-domain-like"/>
    <property type="match status" value="1"/>
</dbReference>
<feature type="domain" description="Aldehyde oxidase/xanthine dehydrogenase a/b hammerhead" evidence="3">
    <location>
        <begin position="19"/>
        <end position="139"/>
    </location>
</feature>
<dbReference type="EMBL" id="JAESVN010000003">
    <property type="protein sequence ID" value="MBL4917474.1"/>
    <property type="molecule type" value="Genomic_DNA"/>
</dbReference>
<name>A0A8K0VD09_9RHOB</name>
<dbReference type="Pfam" id="PF02738">
    <property type="entry name" value="MoCoBD_1"/>
    <property type="match status" value="1"/>
</dbReference>
<comment type="caution">
    <text evidence="4">The sequence shown here is derived from an EMBL/GenBank/DDBJ whole genome shotgun (WGS) entry which is preliminary data.</text>
</comment>
<dbReference type="RefSeq" id="WP_202688380.1">
    <property type="nucleotide sequence ID" value="NZ_JAESVN010000003.1"/>
</dbReference>
<protein>
    <submittedName>
        <fullName evidence="4">Xanthine dehydrogenase family protein molybdopterin-binding subunit</fullName>
    </submittedName>
</protein>
<accession>A0A8K0VD09</accession>
<evidence type="ECO:0000256" key="1">
    <source>
        <dbReference type="ARBA" id="ARBA00022505"/>
    </source>
</evidence>
<organism evidence="4 5">
    <name type="scientific">Szabonella alba</name>
    <dbReference type="NCBI Taxonomy" id="2804194"/>
    <lineage>
        <taxon>Bacteria</taxon>
        <taxon>Pseudomonadati</taxon>
        <taxon>Pseudomonadota</taxon>
        <taxon>Alphaproteobacteria</taxon>
        <taxon>Rhodobacterales</taxon>
        <taxon>Paracoccaceae</taxon>
        <taxon>Szabonella</taxon>
    </lineage>
</organism>
<dbReference type="Pfam" id="PF20256">
    <property type="entry name" value="MoCoBD_2"/>
    <property type="match status" value="1"/>
</dbReference>
<dbReference type="Pfam" id="PF01315">
    <property type="entry name" value="Ald_Xan_dh_C"/>
    <property type="match status" value="1"/>
</dbReference>
<dbReference type="SUPFAM" id="SSF56003">
    <property type="entry name" value="Molybdenum cofactor-binding domain"/>
    <property type="match status" value="1"/>
</dbReference>
<gene>
    <name evidence="4" type="ORF">JL811_09595</name>
</gene>
<dbReference type="InterPro" id="IPR036856">
    <property type="entry name" value="Ald_Oxase/Xan_DH_a/b_sf"/>
</dbReference>
<dbReference type="InterPro" id="IPR008274">
    <property type="entry name" value="AldOxase/xan_DH_MoCoBD1"/>
</dbReference>
<dbReference type="SMART" id="SM01008">
    <property type="entry name" value="Ald_Xan_dh_C"/>
    <property type="match status" value="1"/>
</dbReference>
<dbReference type="InterPro" id="IPR037165">
    <property type="entry name" value="AldOxase/xan_DH_Mopterin-bd_sf"/>
</dbReference>
<dbReference type="Gene3D" id="3.90.1170.50">
    <property type="entry name" value="Aldehyde oxidase/xanthine dehydrogenase, a/b hammerhead"/>
    <property type="match status" value="1"/>
</dbReference>
<dbReference type="InterPro" id="IPR016208">
    <property type="entry name" value="Ald_Oxase/xanthine_DH-like"/>
</dbReference>
<proteinExistence type="predicted"/>
<evidence type="ECO:0000259" key="3">
    <source>
        <dbReference type="SMART" id="SM01008"/>
    </source>
</evidence>
<dbReference type="Proteomes" id="UP000648908">
    <property type="component" value="Unassembled WGS sequence"/>
</dbReference>
<sequence>MDSFGKAQGGRFEDRRFLTGGGRYVEDTAPAGVLQALFLRSPVAAGQILSLDVSEAEAAPGVRLVLTAERLEAAGVILGMKGTTVRAEDGTKGATPERPVLARKALRHVGEPVAMVVAESLSAARDALELIEFDYADATAKLDIAPGGVVVHPEAPDNRAYRFGLGDAAAVEAAFAASAHVVPVEVVHNRVIVNSMEPRGAWAAWADGRLHLCVNGQGVWNQKAELARMLALDPEAVRVTNPDVGGGFGMKAMAYPEYVVLAQAARQLGHPVGWMSDRTEAMLTDNGARDLVARVRIGFDQDLKITAYHADVMSNMGAYNSQEGQIIQSELFAKVLTGLYDIKVARLDACGIYTHSVPLDAYRGAGRPEAILTIERAMDYAARALGVDPFELRERNFIREFPYSMVNGEVVDVGDFQRVLDALRVNADLAGYGARKAASAAKGMLRGMGLACYVETVLGDPSETAAVSFDDDGGVSLFVGTQSNGQGHETVYARMLSEQTGIATDLIRVVQGDSDRIDKGGGTGGSRSVTTQGMAIGALSGGMIADFAAFLADELGAGAHFDDGAFGAPGSNLRITLVEAAERARAAGRTDLLRHSRTTRLPGRSFPNGAHLAEVEIDPETGALVLDRYTVTDDFGTLIAPQLVEGQVHGGIAQGFGQAVLENAVYDAQGQLLTASFMDYAMPRAADFPPIRFDTESTPSTNNPLGMKGCGEAGTVGSLGAVSNAVADALAGAGVARVDMPFTPQRIWSWLLAAQAEAGAEARR</sequence>
<dbReference type="PANTHER" id="PTHR11908">
    <property type="entry name" value="XANTHINE DEHYDROGENASE"/>
    <property type="match status" value="1"/>
</dbReference>
<dbReference type="InterPro" id="IPR046867">
    <property type="entry name" value="AldOxase/xan_DH_MoCoBD2"/>
</dbReference>
<dbReference type="GO" id="GO:0005506">
    <property type="term" value="F:iron ion binding"/>
    <property type="evidence" value="ECO:0007669"/>
    <property type="project" value="InterPro"/>
</dbReference>
<dbReference type="PANTHER" id="PTHR11908:SF132">
    <property type="entry name" value="ALDEHYDE OXIDASE 1-RELATED"/>
    <property type="match status" value="1"/>
</dbReference>
<reference evidence="4" key="1">
    <citation type="submission" date="2021-01" db="EMBL/GenBank/DDBJ databases">
        <title>Tabrizicola alba sp. nov. a motile alkaliphilic bacterium isolated from a soda lake.</title>
        <authorList>
            <person name="Szuroczki S."/>
            <person name="Abbaszade G."/>
            <person name="Schumann P."/>
            <person name="Toth E."/>
        </authorList>
    </citation>
    <scope>NUCLEOTIDE SEQUENCE</scope>
    <source>
        <strain evidence="4">DMG-N-6</strain>
    </source>
</reference>